<evidence type="ECO:0000313" key="1">
    <source>
        <dbReference type="EMBL" id="CAG9327336.1"/>
    </source>
</evidence>
<dbReference type="EMBL" id="CAJZBQ010000043">
    <property type="protein sequence ID" value="CAG9327336.1"/>
    <property type="molecule type" value="Genomic_DNA"/>
</dbReference>
<keyword evidence="2" id="KW-1185">Reference proteome</keyword>
<comment type="caution">
    <text evidence="1">The sequence shown here is derived from an EMBL/GenBank/DDBJ whole genome shotgun (WGS) entry which is preliminary data.</text>
</comment>
<sequence length="180" mass="21329">MKSEEKNCMGCKDPISRFIQLAKDPTNCCQKCRRFKSALDESTQLIEKKLKKNLRYKHPNPKKKLQEYAPKPGRNSTIQLSKYIIMVTERVCNYFSNDKNKQIRGEIDFFARVRNCARGFDNKEKEKIIEELKDLENLDLYGEAAMDKLSICDIPDTVKDLINQYTMYVRINFKKWERKI</sequence>
<organism evidence="1 2">
    <name type="scientific">Blepharisma stoltei</name>
    <dbReference type="NCBI Taxonomy" id="1481888"/>
    <lineage>
        <taxon>Eukaryota</taxon>
        <taxon>Sar</taxon>
        <taxon>Alveolata</taxon>
        <taxon>Ciliophora</taxon>
        <taxon>Postciliodesmatophora</taxon>
        <taxon>Heterotrichea</taxon>
        <taxon>Heterotrichida</taxon>
        <taxon>Blepharismidae</taxon>
        <taxon>Blepharisma</taxon>
    </lineage>
</organism>
<dbReference type="AlphaFoldDB" id="A0AAU9JP26"/>
<gene>
    <name evidence="1" type="ORF">BSTOLATCC_MIC43375</name>
</gene>
<proteinExistence type="predicted"/>
<accession>A0AAU9JP26</accession>
<protein>
    <submittedName>
        <fullName evidence="1">Uncharacterized protein</fullName>
    </submittedName>
</protein>
<evidence type="ECO:0000313" key="2">
    <source>
        <dbReference type="Proteomes" id="UP001162131"/>
    </source>
</evidence>
<dbReference type="Proteomes" id="UP001162131">
    <property type="component" value="Unassembled WGS sequence"/>
</dbReference>
<reference evidence="1" key="1">
    <citation type="submission" date="2021-09" db="EMBL/GenBank/DDBJ databases">
        <authorList>
            <consortium name="AG Swart"/>
            <person name="Singh M."/>
            <person name="Singh A."/>
            <person name="Seah K."/>
            <person name="Emmerich C."/>
        </authorList>
    </citation>
    <scope>NUCLEOTIDE SEQUENCE</scope>
    <source>
        <strain evidence="1">ATCC30299</strain>
    </source>
</reference>
<name>A0AAU9JP26_9CILI</name>